<evidence type="ECO:0000256" key="1">
    <source>
        <dbReference type="ARBA" id="ARBA00010529"/>
    </source>
</evidence>
<dbReference type="Pfam" id="PF00216">
    <property type="entry name" value="Bac_DNA_binding"/>
    <property type="match status" value="1"/>
</dbReference>
<reference evidence="6 7" key="1">
    <citation type="submission" date="2019-07" db="EMBL/GenBank/DDBJ databases">
        <title>Draft genome of 7 Lactococcus lactis strains isolated from an artisanal cheese production.</title>
        <authorList>
            <person name="Biolcati F."/>
            <person name="Bottero M.T."/>
            <person name="Dalmasso A."/>
            <person name="Mcauliffe O."/>
        </authorList>
    </citation>
    <scope>NUCLEOTIDE SEQUENCE [LARGE SCALE GENOMIC DNA]</scope>
    <source>
        <strain evidence="6 7">MRS45.2</strain>
    </source>
</reference>
<dbReference type="PANTHER" id="PTHR33175">
    <property type="entry name" value="DNA-BINDING PROTEIN HU"/>
    <property type="match status" value="1"/>
</dbReference>
<dbReference type="GO" id="GO:0003677">
    <property type="term" value="F:DNA binding"/>
    <property type="evidence" value="ECO:0007669"/>
    <property type="project" value="UniProtKB-KW"/>
</dbReference>
<dbReference type="GO" id="GO:0030261">
    <property type="term" value="P:chromosome condensation"/>
    <property type="evidence" value="ECO:0007669"/>
    <property type="project" value="UniProtKB-KW"/>
</dbReference>
<evidence type="ECO:0000313" key="7">
    <source>
        <dbReference type="Proteomes" id="UP000317167"/>
    </source>
</evidence>
<organism evidence="6 7">
    <name type="scientific">Lactococcus lactis</name>
    <dbReference type="NCBI Taxonomy" id="1358"/>
    <lineage>
        <taxon>Bacteria</taxon>
        <taxon>Bacillati</taxon>
        <taxon>Bacillota</taxon>
        <taxon>Bacilli</taxon>
        <taxon>Lactobacillales</taxon>
        <taxon>Streptococcaceae</taxon>
        <taxon>Lactococcus</taxon>
    </lineage>
</organism>
<evidence type="ECO:0000313" key="6">
    <source>
        <dbReference type="EMBL" id="TRW71556.1"/>
    </source>
</evidence>
<accession>A0A552Z2W9</accession>
<evidence type="ECO:0000256" key="3">
    <source>
        <dbReference type="ARBA" id="ARBA00023067"/>
    </source>
</evidence>
<dbReference type="SMART" id="SM00411">
    <property type="entry name" value="BHL"/>
    <property type="match status" value="1"/>
</dbReference>
<dbReference type="AlphaFoldDB" id="A0A552Z2W9"/>
<name>A0A552Z2W9_9LACT</name>
<proteinExistence type="inferred from homology"/>
<dbReference type="EMBL" id="VJWV01000028">
    <property type="protein sequence ID" value="TRW71556.1"/>
    <property type="molecule type" value="Genomic_DNA"/>
</dbReference>
<keyword evidence="3" id="KW-0226">DNA condensation</keyword>
<dbReference type="SUPFAM" id="SSF47729">
    <property type="entry name" value="IHF-like DNA-binding proteins"/>
    <property type="match status" value="1"/>
</dbReference>
<dbReference type="GO" id="GO:0030527">
    <property type="term" value="F:structural constituent of chromatin"/>
    <property type="evidence" value="ECO:0007669"/>
    <property type="project" value="InterPro"/>
</dbReference>
<protein>
    <recommendedName>
        <fullName evidence="2">DNA-binding protein HU</fullName>
    </recommendedName>
</protein>
<dbReference type="Proteomes" id="UP000317167">
    <property type="component" value="Unassembled WGS sequence"/>
</dbReference>
<evidence type="ECO:0000256" key="4">
    <source>
        <dbReference type="ARBA" id="ARBA00023125"/>
    </source>
</evidence>
<dbReference type="InterPro" id="IPR000119">
    <property type="entry name" value="Hist_DNA-bd"/>
</dbReference>
<keyword evidence="4 6" id="KW-0238">DNA-binding</keyword>
<dbReference type="RefSeq" id="WP_011669033.1">
    <property type="nucleotide sequence ID" value="NZ_JAJTVJ010000031.1"/>
</dbReference>
<sequence>MVNKKELAKAISEKSGNIMKKHPLTIYESKKVVDAITASITELLVQDGKIQMIDFGTFEKKTRASRGGFNPQVGERIQIPEKTVPTFKAGKGLKEAVKLKKKK</sequence>
<dbReference type="PANTHER" id="PTHR33175:SF3">
    <property type="entry name" value="DNA-BINDING PROTEIN HU-BETA"/>
    <property type="match status" value="1"/>
</dbReference>
<dbReference type="InterPro" id="IPR010992">
    <property type="entry name" value="IHF-like_DNA-bd_dom_sf"/>
</dbReference>
<dbReference type="PRINTS" id="PR01727">
    <property type="entry name" value="DNABINDINGHU"/>
</dbReference>
<gene>
    <name evidence="6" type="ORF">FNJ53_13430</name>
</gene>
<comment type="caution">
    <text evidence="6">The sequence shown here is derived from an EMBL/GenBank/DDBJ whole genome shotgun (WGS) entry which is preliminary data.</text>
</comment>
<evidence type="ECO:0000256" key="5">
    <source>
        <dbReference type="RuleBase" id="RU003939"/>
    </source>
</evidence>
<dbReference type="CDD" id="cd13831">
    <property type="entry name" value="HU"/>
    <property type="match status" value="1"/>
</dbReference>
<comment type="similarity">
    <text evidence="1 5">Belongs to the bacterial histone-like protein family.</text>
</comment>
<dbReference type="Gene3D" id="4.10.520.10">
    <property type="entry name" value="IHF-like DNA-binding proteins"/>
    <property type="match status" value="1"/>
</dbReference>
<evidence type="ECO:0000256" key="2">
    <source>
        <dbReference type="ARBA" id="ARBA00021922"/>
    </source>
</evidence>